<evidence type="ECO:0000256" key="10">
    <source>
        <dbReference type="ARBA" id="ARBA00023303"/>
    </source>
</evidence>
<comment type="subcellular location">
    <subcellularLocation>
        <location evidence="1">Cell membrane</location>
        <topology evidence="1">Multi-pass membrane protein</topology>
    </subcellularLocation>
</comment>
<proteinExistence type="predicted"/>
<keyword evidence="5" id="KW-0631">Potassium channel</keyword>
<organism evidence="14 15">
    <name type="scientific">Tepiditoga spiralis</name>
    <dbReference type="NCBI Taxonomy" id="2108365"/>
    <lineage>
        <taxon>Bacteria</taxon>
        <taxon>Thermotogati</taxon>
        <taxon>Thermotogota</taxon>
        <taxon>Thermotogae</taxon>
        <taxon>Petrotogales</taxon>
        <taxon>Petrotogaceae</taxon>
        <taxon>Tepiditoga</taxon>
    </lineage>
</organism>
<keyword evidence="15" id="KW-1185">Reference proteome</keyword>
<evidence type="ECO:0000256" key="3">
    <source>
        <dbReference type="ARBA" id="ARBA00022538"/>
    </source>
</evidence>
<dbReference type="Proteomes" id="UP000516361">
    <property type="component" value="Chromosome"/>
</dbReference>
<dbReference type="PRINTS" id="PR00169">
    <property type="entry name" value="KCHANNEL"/>
</dbReference>
<dbReference type="InterPro" id="IPR036291">
    <property type="entry name" value="NAD(P)-bd_dom_sf"/>
</dbReference>
<gene>
    <name evidence="14" type="ORF">OSSY52_17380</name>
</gene>
<dbReference type="RefSeq" id="WP_190614228.1">
    <property type="nucleotide sequence ID" value="NZ_AP018712.1"/>
</dbReference>
<dbReference type="PANTHER" id="PTHR10027:SF10">
    <property type="entry name" value="SLOWPOKE 2, ISOFORM D"/>
    <property type="match status" value="1"/>
</dbReference>
<keyword evidence="8" id="KW-0406">Ion transport</keyword>
<feature type="transmembrane region" description="Helical" evidence="12">
    <location>
        <begin position="59"/>
        <end position="76"/>
    </location>
</feature>
<dbReference type="AlphaFoldDB" id="A0A7G1G9G7"/>
<accession>A0A7G1G9G7</accession>
<evidence type="ECO:0000313" key="14">
    <source>
        <dbReference type="EMBL" id="BBE31597.1"/>
    </source>
</evidence>
<keyword evidence="2" id="KW-0813">Transport</keyword>
<comment type="catalytic activity">
    <reaction evidence="11">
        <text>K(+)(in) = K(+)(out)</text>
        <dbReference type="Rhea" id="RHEA:29463"/>
        <dbReference type="ChEBI" id="CHEBI:29103"/>
    </reaction>
</comment>
<feature type="transmembrane region" description="Helical" evidence="12">
    <location>
        <begin position="83"/>
        <end position="108"/>
    </location>
</feature>
<evidence type="ECO:0000256" key="8">
    <source>
        <dbReference type="ARBA" id="ARBA00023065"/>
    </source>
</evidence>
<dbReference type="GO" id="GO:0005886">
    <property type="term" value="C:plasma membrane"/>
    <property type="evidence" value="ECO:0007669"/>
    <property type="project" value="UniProtKB-SubCell"/>
</dbReference>
<evidence type="ECO:0000256" key="1">
    <source>
        <dbReference type="ARBA" id="ARBA00004651"/>
    </source>
</evidence>
<dbReference type="InParanoid" id="A0A7G1G9G7"/>
<protein>
    <recommendedName>
        <fullName evidence="13">RCK N-terminal domain-containing protein</fullName>
    </recommendedName>
</protein>
<dbReference type="Pfam" id="PF02254">
    <property type="entry name" value="TrkA_N"/>
    <property type="match status" value="1"/>
</dbReference>
<dbReference type="PROSITE" id="PS51201">
    <property type="entry name" value="RCK_N"/>
    <property type="match status" value="1"/>
</dbReference>
<dbReference type="InterPro" id="IPR013099">
    <property type="entry name" value="K_chnl_dom"/>
</dbReference>
<keyword evidence="10" id="KW-0407">Ion channel</keyword>
<evidence type="ECO:0000256" key="6">
    <source>
        <dbReference type="ARBA" id="ARBA00022958"/>
    </source>
</evidence>
<evidence type="ECO:0000256" key="5">
    <source>
        <dbReference type="ARBA" id="ARBA00022826"/>
    </source>
</evidence>
<keyword evidence="9 12" id="KW-0472">Membrane</keyword>
<dbReference type="SUPFAM" id="SSF81324">
    <property type="entry name" value="Voltage-gated potassium channels"/>
    <property type="match status" value="1"/>
</dbReference>
<evidence type="ECO:0000256" key="12">
    <source>
        <dbReference type="SAM" id="Phobius"/>
    </source>
</evidence>
<reference evidence="14 15" key="1">
    <citation type="submission" date="2018-06" db="EMBL/GenBank/DDBJ databases">
        <title>Genome sequencing of Oceanotoga sp. sy52.</title>
        <authorList>
            <person name="Mori K."/>
        </authorList>
    </citation>
    <scope>NUCLEOTIDE SEQUENCE [LARGE SCALE GENOMIC DNA]</scope>
    <source>
        <strain evidence="15">sy52</strain>
    </source>
</reference>
<keyword evidence="6" id="KW-0630">Potassium</keyword>
<name>A0A7G1G9G7_9BACT</name>
<evidence type="ECO:0000259" key="13">
    <source>
        <dbReference type="PROSITE" id="PS51201"/>
    </source>
</evidence>
<dbReference type="EMBL" id="AP018712">
    <property type="protein sequence ID" value="BBE31597.1"/>
    <property type="molecule type" value="Genomic_DNA"/>
</dbReference>
<dbReference type="PANTHER" id="PTHR10027">
    <property type="entry name" value="CALCIUM-ACTIVATED POTASSIUM CHANNEL ALPHA CHAIN"/>
    <property type="match status" value="1"/>
</dbReference>
<dbReference type="InterPro" id="IPR047871">
    <property type="entry name" value="K_chnl_Slo-like"/>
</dbReference>
<dbReference type="SUPFAM" id="SSF51735">
    <property type="entry name" value="NAD(P)-binding Rossmann-fold domains"/>
    <property type="match status" value="1"/>
</dbReference>
<dbReference type="Pfam" id="PF07885">
    <property type="entry name" value="Ion_trans_2"/>
    <property type="match status" value="1"/>
</dbReference>
<dbReference type="Gene3D" id="1.10.287.70">
    <property type="match status" value="1"/>
</dbReference>
<evidence type="ECO:0000256" key="11">
    <source>
        <dbReference type="ARBA" id="ARBA00034430"/>
    </source>
</evidence>
<dbReference type="KEGG" id="ocy:OSSY52_17380"/>
<evidence type="ECO:0000256" key="2">
    <source>
        <dbReference type="ARBA" id="ARBA00022448"/>
    </source>
</evidence>
<keyword evidence="7 12" id="KW-1133">Transmembrane helix</keyword>
<sequence>MKKIKEYYRKIKFYLKTFLSEPVNKILLIIFGGLALTVYIIYLIEVNKNPEIKSFFDSIWWFFITVTTVGYGDIVPKTVMGKVISIIIILIGVVLVSILSGTVASILVELRLKERKGLGKVNFSGHVTILGWNQHLERVIKSLGEFAGKNFNIVIVNDMTETEFEELKYKFIDIKLKFIKGDFTKENVLKRANIKNCKYVILLADTYNDKSMDKCDEKTLLSIINIRALNRNTKIYAEVVKEKKAKVVLNAGADDVVINGELNHVFLGSLIYSPSYPKLFKELLNSKIKLESIPKNFIGENFNSLFQFYKEKQGKLIIGILRIKKGLTIDDLLSNDSAIDKFIKNKFEEADENFFEDTKEEYEVIINLKDDYVITKKDTSCFVID</sequence>
<feature type="transmembrane region" description="Helical" evidence="12">
    <location>
        <begin position="26"/>
        <end position="44"/>
    </location>
</feature>
<evidence type="ECO:0000256" key="7">
    <source>
        <dbReference type="ARBA" id="ARBA00022989"/>
    </source>
</evidence>
<feature type="domain" description="RCK N-terminal" evidence="13">
    <location>
        <begin position="124"/>
        <end position="258"/>
    </location>
</feature>
<dbReference type="InterPro" id="IPR003148">
    <property type="entry name" value="RCK_N"/>
</dbReference>
<dbReference type="Gene3D" id="3.40.50.720">
    <property type="entry name" value="NAD(P)-binding Rossmann-like Domain"/>
    <property type="match status" value="1"/>
</dbReference>
<evidence type="ECO:0000256" key="9">
    <source>
        <dbReference type="ARBA" id="ARBA00023136"/>
    </source>
</evidence>
<dbReference type="GO" id="GO:0005267">
    <property type="term" value="F:potassium channel activity"/>
    <property type="evidence" value="ECO:0007669"/>
    <property type="project" value="UniProtKB-KW"/>
</dbReference>
<keyword evidence="4 12" id="KW-0812">Transmembrane</keyword>
<evidence type="ECO:0000256" key="4">
    <source>
        <dbReference type="ARBA" id="ARBA00022692"/>
    </source>
</evidence>
<evidence type="ECO:0000313" key="15">
    <source>
        <dbReference type="Proteomes" id="UP000516361"/>
    </source>
</evidence>
<keyword evidence="3" id="KW-0633">Potassium transport</keyword>